<dbReference type="PROSITE" id="PS50110">
    <property type="entry name" value="RESPONSE_REGULATORY"/>
    <property type="match status" value="1"/>
</dbReference>
<dbReference type="RefSeq" id="WP_046802477.1">
    <property type="nucleotide sequence ID" value="NZ_JBHEER010000006.1"/>
</dbReference>
<dbReference type="Gene3D" id="3.40.50.2300">
    <property type="match status" value="1"/>
</dbReference>
<dbReference type="AlphaFoldDB" id="A0A256F1T2"/>
<evidence type="ECO:0000259" key="7">
    <source>
        <dbReference type="PROSITE" id="PS50110"/>
    </source>
</evidence>
<dbReference type="InterPro" id="IPR001867">
    <property type="entry name" value="OmpR/PhoB-type_DNA-bd"/>
</dbReference>
<accession>A0A256F1T2</accession>
<dbReference type="GO" id="GO:0005829">
    <property type="term" value="C:cytosol"/>
    <property type="evidence" value="ECO:0007669"/>
    <property type="project" value="TreeGrafter"/>
</dbReference>
<dbReference type="PANTHER" id="PTHR48111:SF40">
    <property type="entry name" value="PHOSPHATE REGULON TRANSCRIPTIONAL REGULATORY PROTEIN PHOB"/>
    <property type="match status" value="1"/>
</dbReference>
<dbReference type="OrthoDB" id="9802426at2"/>
<evidence type="ECO:0000256" key="1">
    <source>
        <dbReference type="ARBA" id="ARBA00015404"/>
    </source>
</evidence>
<dbReference type="GO" id="GO:0006355">
    <property type="term" value="P:regulation of DNA-templated transcription"/>
    <property type="evidence" value="ECO:0007669"/>
    <property type="project" value="InterPro"/>
</dbReference>
<evidence type="ECO:0000256" key="3">
    <source>
        <dbReference type="ARBA" id="ARBA00023012"/>
    </source>
</evidence>
<dbReference type="GO" id="GO:0000156">
    <property type="term" value="F:phosphorelay response regulator activity"/>
    <property type="evidence" value="ECO:0007669"/>
    <property type="project" value="TreeGrafter"/>
</dbReference>
<dbReference type="GO" id="GO:0032993">
    <property type="term" value="C:protein-DNA complex"/>
    <property type="evidence" value="ECO:0007669"/>
    <property type="project" value="TreeGrafter"/>
</dbReference>
<dbReference type="PROSITE" id="PS51755">
    <property type="entry name" value="OMPR_PHOB"/>
    <property type="match status" value="1"/>
</dbReference>
<gene>
    <name evidence="9" type="ORF">CEV33_3160</name>
</gene>
<keyword evidence="3" id="KW-0902">Two-component regulatory system</keyword>
<evidence type="ECO:0000259" key="8">
    <source>
        <dbReference type="PROSITE" id="PS51755"/>
    </source>
</evidence>
<feature type="domain" description="Response regulatory" evidence="7">
    <location>
        <begin position="3"/>
        <end position="116"/>
    </location>
</feature>
<dbReference type="Gene3D" id="1.10.10.10">
    <property type="entry name" value="Winged helix-like DNA-binding domain superfamily/Winged helix DNA-binding domain"/>
    <property type="match status" value="1"/>
</dbReference>
<feature type="modified residue" description="4-aspartylphosphate" evidence="5">
    <location>
        <position position="52"/>
    </location>
</feature>
<sequence length="220" mass="24872">MPSVVIVQEDIGVGSILEASFREEGYIAGVCGLAEQCERMVAERQPDLVVVDSVSRATNLRQSFMKMRAHVRRRQLAIIVLGGEALPKPLFDAGADDYLPRPFSVQELLARSNALLERSCSKTTRILNHREISLNLETHRVSRKGREIHLGPTEYRLLQTMLTEPSRLFSRREILEMVWNDTSRDERIVDVSIKRLRKSLNIGSKGDAIRTVRGCGYGLQ</sequence>
<comment type="caution">
    <text evidence="9">The sequence shown here is derived from an EMBL/GenBank/DDBJ whole genome shotgun (WGS) entry which is preliminary data.</text>
</comment>
<organism evidence="9 10">
    <name type="scientific">Brucella grignonensis</name>
    <dbReference type="NCBI Taxonomy" id="94627"/>
    <lineage>
        <taxon>Bacteria</taxon>
        <taxon>Pseudomonadati</taxon>
        <taxon>Pseudomonadota</taxon>
        <taxon>Alphaproteobacteria</taxon>
        <taxon>Hyphomicrobiales</taxon>
        <taxon>Brucellaceae</taxon>
        <taxon>Brucella/Ochrobactrum group</taxon>
        <taxon>Brucella</taxon>
    </lineage>
</organism>
<reference evidence="9 10" key="1">
    <citation type="submission" date="2017-07" db="EMBL/GenBank/DDBJ databases">
        <title>Phylogenetic study on the rhizospheric bacterium Ochrobactrum sp. A44.</title>
        <authorList>
            <person name="Krzyzanowska D.M."/>
            <person name="Ossowicki A."/>
            <person name="Rajewska M."/>
            <person name="Maciag T."/>
            <person name="Kaczynski Z."/>
            <person name="Czerwicka M."/>
            <person name="Jafra S."/>
        </authorList>
    </citation>
    <scope>NUCLEOTIDE SEQUENCE [LARGE SCALE GENOMIC DNA]</scope>
    <source>
        <strain evidence="9 10">OgA9a</strain>
    </source>
</reference>
<keyword evidence="10" id="KW-1185">Reference proteome</keyword>
<protein>
    <recommendedName>
        <fullName evidence="1">Flagellar transcriptional regulator FtcR</fullName>
    </recommendedName>
</protein>
<dbReference type="EMBL" id="NNRL01000165">
    <property type="protein sequence ID" value="OYR08656.1"/>
    <property type="molecule type" value="Genomic_DNA"/>
</dbReference>
<dbReference type="InterPro" id="IPR039420">
    <property type="entry name" value="WalR-like"/>
</dbReference>
<dbReference type="InterPro" id="IPR011006">
    <property type="entry name" value="CheY-like_superfamily"/>
</dbReference>
<dbReference type="SMART" id="SM00862">
    <property type="entry name" value="Trans_reg_C"/>
    <property type="match status" value="1"/>
</dbReference>
<proteinExistence type="predicted"/>
<dbReference type="InterPro" id="IPR016032">
    <property type="entry name" value="Sig_transdc_resp-reg_C-effctor"/>
</dbReference>
<evidence type="ECO:0000313" key="10">
    <source>
        <dbReference type="Proteomes" id="UP000216478"/>
    </source>
</evidence>
<evidence type="ECO:0000313" key="9">
    <source>
        <dbReference type="EMBL" id="OYR08656.1"/>
    </source>
</evidence>
<evidence type="ECO:0000256" key="6">
    <source>
        <dbReference type="PROSITE-ProRule" id="PRU01091"/>
    </source>
</evidence>
<dbReference type="Pfam" id="PF00486">
    <property type="entry name" value="Trans_reg_C"/>
    <property type="match status" value="1"/>
</dbReference>
<dbReference type="SMART" id="SM00448">
    <property type="entry name" value="REC"/>
    <property type="match status" value="1"/>
</dbReference>
<dbReference type="SUPFAM" id="SSF52172">
    <property type="entry name" value="CheY-like"/>
    <property type="match status" value="1"/>
</dbReference>
<feature type="DNA-binding region" description="OmpR/PhoB-type" evidence="6">
    <location>
        <begin position="124"/>
        <end position="220"/>
    </location>
</feature>
<name>A0A256F1T2_9HYPH</name>
<evidence type="ECO:0000256" key="4">
    <source>
        <dbReference type="ARBA" id="ARBA00023125"/>
    </source>
</evidence>
<dbReference type="SUPFAM" id="SSF46894">
    <property type="entry name" value="C-terminal effector domain of the bipartite response regulators"/>
    <property type="match status" value="1"/>
</dbReference>
<dbReference type="Proteomes" id="UP000216478">
    <property type="component" value="Unassembled WGS sequence"/>
</dbReference>
<keyword evidence="4 6" id="KW-0238">DNA-binding</keyword>
<dbReference type="InterPro" id="IPR001789">
    <property type="entry name" value="Sig_transdc_resp-reg_receiver"/>
</dbReference>
<feature type="domain" description="OmpR/PhoB-type" evidence="8">
    <location>
        <begin position="124"/>
        <end position="220"/>
    </location>
</feature>
<evidence type="ECO:0000256" key="5">
    <source>
        <dbReference type="PROSITE-ProRule" id="PRU00169"/>
    </source>
</evidence>
<evidence type="ECO:0000256" key="2">
    <source>
        <dbReference type="ARBA" id="ARBA00022553"/>
    </source>
</evidence>
<dbReference type="PANTHER" id="PTHR48111">
    <property type="entry name" value="REGULATOR OF RPOS"/>
    <property type="match status" value="1"/>
</dbReference>
<dbReference type="InterPro" id="IPR036388">
    <property type="entry name" value="WH-like_DNA-bd_sf"/>
</dbReference>
<dbReference type="CDD" id="cd00383">
    <property type="entry name" value="trans_reg_C"/>
    <property type="match status" value="1"/>
</dbReference>
<dbReference type="GO" id="GO:0000976">
    <property type="term" value="F:transcription cis-regulatory region binding"/>
    <property type="evidence" value="ECO:0007669"/>
    <property type="project" value="TreeGrafter"/>
</dbReference>
<keyword evidence="2 5" id="KW-0597">Phosphoprotein</keyword>